<feature type="binding site" evidence="25">
    <location>
        <position position="318"/>
    </location>
    <ligand>
        <name>Mg(2+)</name>
        <dbReference type="ChEBI" id="CHEBI:18420"/>
        <label>1</label>
    </ligand>
</feature>
<dbReference type="EC" id="3.2.1.143" evidence="7"/>
<keyword evidence="14" id="KW-0496">Mitochondrion</keyword>
<evidence type="ECO:0000256" key="1">
    <source>
        <dbReference type="ARBA" id="ARBA00004123"/>
    </source>
</evidence>
<evidence type="ECO:0000256" key="10">
    <source>
        <dbReference type="ARBA" id="ARBA00022723"/>
    </source>
</evidence>
<feature type="non-terminal residue" evidence="26">
    <location>
        <position position="1"/>
    </location>
</feature>
<evidence type="ECO:0000256" key="23">
    <source>
        <dbReference type="ARBA" id="ARBA00043193"/>
    </source>
</evidence>
<evidence type="ECO:0000256" key="25">
    <source>
        <dbReference type="PIRSR" id="PIRSR605502-1"/>
    </source>
</evidence>
<proteinExistence type="evidence at transcript level"/>
<evidence type="ECO:0000256" key="5">
    <source>
        <dbReference type="ARBA" id="ARBA00010702"/>
    </source>
</evidence>
<evidence type="ECO:0000256" key="7">
    <source>
        <dbReference type="ARBA" id="ARBA00012255"/>
    </source>
</evidence>
<dbReference type="FunFam" id="1.10.4080.10:FF:000001">
    <property type="entry name" value="ADP-ribose glycohydrolase ARH3"/>
    <property type="match status" value="1"/>
</dbReference>
<evidence type="ECO:0000256" key="21">
    <source>
        <dbReference type="ARBA" id="ARBA00042850"/>
    </source>
</evidence>
<evidence type="ECO:0000256" key="22">
    <source>
        <dbReference type="ARBA" id="ARBA00043187"/>
    </source>
</evidence>
<comment type="subcellular location">
    <subcellularLocation>
        <location evidence="2">Chromosome</location>
    </subcellularLocation>
    <subcellularLocation>
        <location evidence="4">Cytoplasm</location>
    </subcellularLocation>
    <subcellularLocation>
        <location evidence="3">Mitochondrion matrix</location>
    </subcellularLocation>
    <subcellularLocation>
        <location evidence="1">Nucleus</location>
    </subcellularLocation>
</comment>
<dbReference type="PANTHER" id="PTHR16222">
    <property type="entry name" value="ADP-RIBOSYLGLYCOHYDROLASE"/>
    <property type="match status" value="1"/>
</dbReference>
<name>V5HBQ1_IXORI</name>
<comment type="cofactor">
    <cofactor evidence="25">
        <name>Mg(2+)</name>
        <dbReference type="ChEBI" id="CHEBI:18420"/>
    </cofactor>
    <text evidence="25">Binds 2 magnesium ions per subunit.</text>
</comment>
<feature type="binding site" evidence="25">
    <location>
        <position position="81"/>
    </location>
    <ligand>
        <name>Mg(2+)</name>
        <dbReference type="ChEBI" id="CHEBI:18420"/>
        <label>1</label>
    </ligand>
</feature>
<reference evidence="26" key="1">
    <citation type="journal article" date="2015" name="Sci. Rep.">
        <title>Tissue- and time-dependent transcription in Ixodes ricinus salivary glands and midguts when blood feeding on the vertebrate host.</title>
        <authorList>
            <person name="Kotsyfakis M."/>
            <person name="Schwarz A."/>
            <person name="Erhart J."/>
            <person name="Ribeiro J.M."/>
        </authorList>
    </citation>
    <scope>NUCLEOTIDE SEQUENCE</scope>
    <source>
        <tissue evidence="26">Salivary gland and midgut</tissue>
    </source>
</reference>
<feature type="binding site" evidence="25">
    <location>
        <position position="319"/>
    </location>
    <ligand>
        <name>Mg(2+)</name>
        <dbReference type="ChEBI" id="CHEBI:18420"/>
        <label>1</label>
    </ligand>
</feature>
<dbReference type="InterPro" id="IPR005502">
    <property type="entry name" value="Ribosyl_crysJ1"/>
</dbReference>
<keyword evidence="9" id="KW-0963">Cytoplasm</keyword>
<protein>
    <recommendedName>
        <fullName evidence="17">ADP-ribosylhydrolase ARH3</fullName>
        <ecNumber evidence="7">3.2.1.143</ecNumber>
    </recommendedName>
    <alternativeName>
        <fullName evidence="18">ADP-ribose glycohydrolase ARH3</fullName>
    </alternativeName>
    <alternativeName>
        <fullName evidence="19">ADP-ribosylhydrolase 3</fullName>
    </alternativeName>
    <alternativeName>
        <fullName evidence="22">O-acetyl-ADP-ribose deacetylase ARH3</fullName>
    </alternativeName>
    <alternativeName>
        <fullName evidence="23">Poly(ADP-ribose) glycohydrolase ARH3</fullName>
    </alternativeName>
    <alternativeName>
        <fullName evidence="21">[Protein ADP-ribosylarginine] hydrolase-like protein 2</fullName>
    </alternativeName>
    <alternativeName>
        <fullName evidence="20">[Protein ADP-ribosylserine] hydrolase</fullName>
    </alternativeName>
</protein>
<dbReference type="GO" id="GO:0006281">
    <property type="term" value="P:DNA repair"/>
    <property type="evidence" value="ECO:0007669"/>
    <property type="project" value="UniProtKB-KW"/>
</dbReference>
<accession>V5HBQ1</accession>
<evidence type="ECO:0000313" key="26">
    <source>
        <dbReference type="EMBL" id="JAB74739.1"/>
    </source>
</evidence>
<evidence type="ECO:0000256" key="4">
    <source>
        <dbReference type="ARBA" id="ARBA00004496"/>
    </source>
</evidence>
<organism evidence="26">
    <name type="scientific">Ixodes ricinus</name>
    <name type="common">Common tick</name>
    <name type="synonym">Acarus ricinus</name>
    <dbReference type="NCBI Taxonomy" id="34613"/>
    <lineage>
        <taxon>Eukaryota</taxon>
        <taxon>Metazoa</taxon>
        <taxon>Ecdysozoa</taxon>
        <taxon>Arthropoda</taxon>
        <taxon>Chelicerata</taxon>
        <taxon>Arachnida</taxon>
        <taxon>Acari</taxon>
        <taxon>Parasitiformes</taxon>
        <taxon>Ixodida</taxon>
        <taxon>Ixodoidea</taxon>
        <taxon>Ixodidae</taxon>
        <taxon>Ixodinae</taxon>
        <taxon>Ixodes</taxon>
    </lineage>
</organism>
<dbReference type="GO" id="GO:0140290">
    <property type="term" value="P:peptidyl-serine ADP-deribosylation"/>
    <property type="evidence" value="ECO:0007669"/>
    <property type="project" value="UniProtKB-ARBA"/>
</dbReference>
<evidence type="ECO:0000256" key="20">
    <source>
        <dbReference type="ARBA" id="ARBA00042722"/>
    </source>
</evidence>
<dbReference type="GO" id="GO:0046872">
    <property type="term" value="F:metal ion binding"/>
    <property type="evidence" value="ECO:0007669"/>
    <property type="project" value="UniProtKB-KW"/>
</dbReference>
<evidence type="ECO:0000256" key="2">
    <source>
        <dbReference type="ARBA" id="ARBA00004286"/>
    </source>
</evidence>
<evidence type="ECO:0000256" key="9">
    <source>
        <dbReference type="ARBA" id="ARBA00022490"/>
    </source>
</evidence>
<evidence type="ECO:0000256" key="6">
    <source>
        <dbReference type="ARBA" id="ARBA00011245"/>
    </source>
</evidence>
<dbReference type="Pfam" id="PF03747">
    <property type="entry name" value="ADP_ribosyl_GH"/>
    <property type="match status" value="1"/>
</dbReference>
<keyword evidence="13 25" id="KW-0460">Magnesium</keyword>
<dbReference type="PANTHER" id="PTHR16222:SF24">
    <property type="entry name" value="ADP-RIBOSYLHYDROLASE ARH3"/>
    <property type="match status" value="1"/>
</dbReference>
<feature type="binding site" evidence="25">
    <location>
        <position position="82"/>
    </location>
    <ligand>
        <name>Mg(2+)</name>
        <dbReference type="ChEBI" id="CHEBI:18420"/>
        <label>1</label>
    </ligand>
</feature>
<evidence type="ECO:0000256" key="24">
    <source>
        <dbReference type="ARBA" id="ARBA00049015"/>
    </source>
</evidence>
<sequence>CCRMATDPTLEEKFQGCLVGGLLGDCLGAPFETDLAGSNVPDRQTFFQNLLKHAVVAGAQPGRNFHPSKVHPGHGEYHYTDDSAMTFCLARSLLAKGKFDPLDVAKRFTVEYFQNELLVQEYGNAVRDVFRKLKNNNYADPYKPATEQFGGRGSYGNGASMRVAPVALFYQNDLEKMVEVARSQAKLTHSNKTGYNAAIMQCMAIAIALKSNPKTPLDPVAFVDYLIAFMDKLEEATDGFKPLCFKLMLIKKIVSDPAQDPTPAEVARMLGNDITAQGSVPTAIYSFLRSQRPLADFEHESPYVRCLYFAIACGGDTDTIAAMAGNISGARHGISAIPGVLQRQCQGVDEMARLAESIEEAVSK</sequence>
<dbReference type="GO" id="GO:0005694">
    <property type="term" value="C:chromosome"/>
    <property type="evidence" value="ECO:0007669"/>
    <property type="project" value="UniProtKB-SubCell"/>
</dbReference>
<keyword evidence="11" id="KW-0227">DNA damage</keyword>
<evidence type="ECO:0000256" key="12">
    <source>
        <dbReference type="ARBA" id="ARBA00022801"/>
    </source>
</evidence>
<feature type="binding site" evidence="25">
    <location>
        <position position="80"/>
    </location>
    <ligand>
        <name>Mg(2+)</name>
        <dbReference type="ChEBI" id="CHEBI:18420"/>
        <label>1</label>
    </ligand>
</feature>
<evidence type="ECO:0000256" key="3">
    <source>
        <dbReference type="ARBA" id="ARBA00004305"/>
    </source>
</evidence>
<evidence type="ECO:0000256" key="18">
    <source>
        <dbReference type="ARBA" id="ARBA00042398"/>
    </source>
</evidence>
<evidence type="ECO:0000256" key="8">
    <source>
        <dbReference type="ARBA" id="ARBA00022454"/>
    </source>
</evidence>
<keyword evidence="15" id="KW-0234">DNA repair</keyword>
<keyword evidence="10 25" id="KW-0479">Metal-binding</keyword>
<comment type="similarity">
    <text evidence="5">Belongs to the ADP-ribosylglycohydrolase family.</text>
</comment>
<evidence type="ECO:0000256" key="13">
    <source>
        <dbReference type="ARBA" id="ARBA00022842"/>
    </source>
</evidence>
<evidence type="ECO:0000256" key="14">
    <source>
        <dbReference type="ARBA" id="ARBA00023128"/>
    </source>
</evidence>
<dbReference type="Gene3D" id="1.10.4080.10">
    <property type="entry name" value="ADP-ribosylation/Crystallin J1"/>
    <property type="match status" value="1"/>
</dbReference>
<dbReference type="AlphaFoldDB" id="V5HBQ1"/>
<keyword evidence="12 26" id="KW-0378">Hydrolase</keyword>
<dbReference type="SUPFAM" id="SSF101478">
    <property type="entry name" value="ADP-ribosylglycohydrolase"/>
    <property type="match status" value="1"/>
</dbReference>
<evidence type="ECO:0000256" key="19">
    <source>
        <dbReference type="ARBA" id="ARBA00042471"/>
    </source>
</evidence>
<dbReference type="GO" id="GO:0005634">
    <property type="term" value="C:nucleus"/>
    <property type="evidence" value="ECO:0007669"/>
    <property type="project" value="UniProtKB-SubCell"/>
</dbReference>
<keyword evidence="16" id="KW-0539">Nucleus</keyword>
<feature type="binding site" evidence="25">
    <location>
        <position position="316"/>
    </location>
    <ligand>
        <name>Mg(2+)</name>
        <dbReference type="ChEBI" id="CHEBI:18420"/>
        <label>1</label>
    </ligand>
</feature>
<comment type="catalytic activity">
    <reaction evidence="24">
        <text>alpha-NAD(+) + H2O = ADP-D-ribose + nicotinamide + H(+)</text>
        <dbReference type="Rhea" id="RHEA:68792"/>
        <dbReference type="ChEBI" id="CHEBI:15377"/>
        <dbReference type="ChEBI" id="CHEBI:15378"/>
        <dbReference type="ChEBI" id="CHEBI:17154"/>
        <dbReference type="ChEBI" id="CHEBI:57967"/>
        <dbReference type="ChEBI" id="CHEBI:77017"/>
    </reaction>
</comment>
<evidence type="ECO:0000256" key="15">
    <source>
        <dbReference type="ARBA" id="ARBA00023204"/>
    </source>
</evidence>
<evidence type="ECO:0000256" key="11">
    <source>
        <dbReference type="ARBA" id="ARBA00022763"/>
    </source>
</evidence>
<evidence type="ECO:0000256" key="16">
    <source>
        <dbReference type="ARBA" id="ARBA00023242"/>
    </source>
</evidence>
<keyword evidence="8" id="KW-0158">Chromosome</keyword>
<dbReference type="EMBL" id="GANP01009729">
    <property type="protein sequence ID" value="JAB74739.1"/>
    <property type="molecule type" value="mRNA"/>
</dbReference>
<dbReference type="InterPro" id="IPR036705">
    <property type="entry name" value="Ribosyl_crysJ1_sf"/>
</dbReference>
<evidence type="ECO:0000256" key="17">
    <source>
        <dbReference type="ARBA" id="ARBA00041057"/>
    </source>
</evidence>
<dbReference type="GO" id="GO:0004649">
    <property type="term" value="F:poly(ADP-ribose) glycohydrolase activity"/>
    <property type="evidence" value="ECO:0007669"/>
    <property type="project" value="UniProtKB-EC"/>
</dbReference>
<comment type="subunit">
    <text evidence="6">Monomer.</text>
</comment>
<dbReference type="GO" id="GO:0005759">
    <property type="term" value="C:mitochondrial matrix"/>
    <property type="evidence" value="ECO:0007669"/>
    <property type="project" value="UniProtKB-SubCell"/>
</dbReference>
<dbReference type="InterPro" id="IPR050792">
    <property type="entry name" value="ADP-ribosylglycohydrolase"/>
</dbReference>